<keyword evidence="2" id="KW-0813">Transport</keyword>
<dbReference type="PANTHER" id="PTHR36838:SF3">
    <property type="entry name" value="TRANSPORTER AUXIN EFFLUX CARRIER EC FAMILY"/>
    <property type="match status" value="1"/>
</dbReference>
<dbReference type="Pfam" id="PF03547">
    <property type="entry name" value="Mem_trans"/>
    <property type="match status" value="1"/>
</dbReference>
<gene>
    <name evidence="8" type="ORF">CS006_02415</name>
</gene>
<evidence type="ECO:0000313" key="9">
    <source>
        <dbReference type="Proteomes" id="UP000229095"/>
    </source>
</evidence>
<dbReference type="SUPFAM" id="SSF103473">
    <property type="entry name" value="MFS general substrate transporter"/>
    <property type="match status" value="1"/>
</dbReference>
<protein>
    <submittedName>
        <fullName evidence="8">Permease</fullName>
    </submittedName>
</protein>
<evidence type="ECO:0000256" key="5">
    <source>
        <dbReference type="ARBA" id="ARBA00022989"/>
    </source>
</evidence>
<accession>A0A2M9HB59</accession>
<dbReference type="GO" id="GO:0016020">
    <property type="term" value="C:membrane"/>
    <property type="evidence" value="ECO:0007669"/>
    <property type="project" value="UniProtKB-SubCell"/>
</dbReference>
<evidence type="ECO:0000313" key="8">
    <source>
        <dbReference type="EMBL" id="PJM74021.1"/>
    </source>
</evidence>
<dbReference type="Proteomes" id="UP000229095">
    <property type="component" value="Unassembled WGS sequence"/>
</dbReference>
<comment type="caution">
    <text evidence="8">The sequence shown here is derived from an EMBL/GenBank/DDBJ whole genome shotgun (WGS) entry which is preliminary data.</text>
</comment>
<feature type="transmembrane region" description="Helical" evidence="7">
    <location>
        <begin position="6"/>
        <end position="21"/>
    </location>
</feature>
<feature type="transmembrane region" description="Helical" evidence="7">
    <location>
        <begin position="221"/>
        <end position="241"/>
    </location>
</feature>
<keyword evidence="3" id="KW-1003">Cell membrane</keyword>
<feature type="transmembrane region" description="Helical" evidence="7">
    <location>
        <begin position="312"/>
        <end position="333"/>
    </location>
</feature>
<evidence type="ECO:0000256" key="3">
    <source>
        <dbReference type="ARBA" id="ARBA00022475"/>
    </source>
</evidence>
<evidence type="ECO:0000256" key="4">
    <source>
        <dbReference type="ARBA" id="ARBA00022692"/>
    </source>
</evidence>
<proteinExistence type="predicted"/>
<keyword evidence="4 7" id="KW-0812">Transmembrane</keyword>
<sequence>MSGLIHPITLLAIVFVGYGFKRARIFGEKDYRILQRIVFNLTLPAAIIVSFLTNPHDPKLLWISLFGLACGLFPTPILYFVSRRKPVNERAFLMLNGAGFNIGNFCFPVMQSMLGSASLVTGAMFDMGNCVVVAAGNNLLTQRLLHINPDKPLSEQNHGDMTVTRLPRIKPKDRDARRLARRATMRGIAKSFLTSVPFDTYLLMIVLMFTGVKLPGIVVDVLSPVGDANGFCSMLMVGMLMDFPNNRKEISQALRVVAWRIPFAALFCLVTWFLLPYDAATRKAIVMLCMAPTAVFATLFSDRVLGNAKMAGFCLSVTAVMGMVAMTAANYLIPA</sequence>
<feature type="transmembrane region" description="Helical" evidence="7">
    <location>
        <begin position="253"/>
        <end position="275"/>
    </location>
</feature>
<keyword evidence="9" id="KW-1185">Reference proteome</keyword>
<feature type="transmembrane region" description="Helical" evidence="7">
    <location>
        <begin position="281"/>
        <end position="300"/>
    </location>
</feature>
<keyword evidence="5 7" id="KW-1133">Transmembrane helix</keyword>
<dbReference type="OrthoDB" id="3238334at2"/>
<comment type="subcellular location">
    <subcellularLocation>
        <location evidence="1">Membrane</location>
        <topology evidence="1">Multi-pass membrane protein</topology>
    </subcellularLocation>
</comment>
<evidence type="ECO:0000256" key="1">
    <source>
        <dbReference type="ARBA" id="ARBA00004141"/>
    </source>
</evidence>
<keyword evidence="6 7" id="KW-0472">Membrane</keyword>
<dbReference type="PANTHER" id="PTHR36838">
    <property type="entry name" value="AUXIN EFFLUX CARRIER FAMILY PROTEIN"/>
    <property type="match status" value="1"/>
</dbReference>
<dbReference type="InterPro" id="IPR004776">
    <property type="entry name" value="Mem_transp_PIN-like"/>
</dbReference>
<dbReference type="EMBL" id="PEBI01000001">
    <property type="protein sequence ID" value="PJM74021.1"/>
    <property type="molecule type" value="Genomic_DNA"/>
</dbReference>
<feature type="transmembrane region" description="Helical" evidence="7">
    <location>
        <begin position="60"/>
        <end position="81"/>
    </location>
</feature>
<evidence type="ECO:0000256" key="2">
    <source>
        <dbReference type="ARBA" id="ARBA00022448"/>
    </source>
</evidence>
<feature type="transmembrane region" description="Helical" evidence="7">
    <location>
        <begin position="33"/>
        <end position="54"/>
    </location>
</feature>
<dbReference type="AlphaFoldDB" id="A0A2M9HB59"/>
<feature type="transmembrane region" description="Helical" evidence="7">
    <location>
        <begin position="187"/>
        <end position="209"/>
    </location>
</feature>
<dbReference type="InterPro" id="IPR036259">
    <property type="entry name" value="MFS_trans_sf"/>
</dbReference>
<evidence type="ECO:0000256" key="7">
    <source>
        <dbReference type="SAM" id="Phobius"/>
    </source>
</evidence>
<evidence type="ECO:0000256" key="6">
    <source>
        <dbReference type="ARBA" id="ARBA00023136"/>
    </source>
</evidence>
<name>A0A2M9HB59_9BIFI</name>
<reference evidence="8 9" key="1">
    <citation type="submission" date="2017-10" db="EMBL/GenBank/DDBJ databases">
        <title>Draft genome sequences of strains TRE 1, TRE 9, TRE H and TRI 7, isolated from tamarins, belonging to four potential novel Bifidobacterium species.</title>
        <authorList>
            <person name="Mattarelli P."/>
            <person name="Modesto M."/>
            <person name="Puglisi E."/>
            <person name="Morelli L."/>
            <person name="Spezio C."/>
            <person name="Bonetti A."/>
            <person name="Sandri C."/>
        </authorList>
    </citation>
    <scope>NUCLEOTIDE SEQUENCE [LARGE SCALE GENOMIC DNA]</scope>
    <source>
        <strain evidence="9">TRE1</strain>
    </source>
</reference>
<dbReference type="RefSeq" id="WP_100510163.1">
    <property type="nucleotide sequence ID" value="NZ_PEBI01000001.1"/>
</dbReference>
<dbReference type="GO" id="GO:0055085">
    <property type="term" value="P:transmembrane transport"/>
    <property type="evidence" value="ECO:0007669"/>
    <property type="project" value="InterPro"/>
</dbReference>
<organism evidence="8 9">
    <name type="scientific">Bifidobacterium primatium</name>
    <dbReference type="NCBI Taxonomy" id="2045438"/>
    <lineage>
        <taxon>Bacteria</taxon>
        <taxon>Bacillati</taxon>
        <taxon>Actinomycetota</taxon>
        <taxon>Actinomycetes</taxon>
        <taxon>Bifidobacteriales</taxon>
        <taxon>Bifidobacteriaceae</taxon>
        <taxon>Bifidobacterium</taxon>
    </lineage>
</organism>